<dbReference type="Pfam" id="PF13962">
    <property type="entry name" value="PGG"/>
    <property type="match status" value="1"/>
</dbReference>
<comment type="caution">
    <text evidence="10">The sequence shown here is derived from an EMBL/GenBank/DDBJ whole genome shotgun (WGS) entry which is preliminary data.</text>
</comment>
<accession>A0A7J6G4P6</accession>
<keyword evidence="3" id="KW-0677">Repeat</keyword>
<organism evidence="10 11">
    <name type="scientific">Cannabis sativa</name>
    <name type="common">Hemp</name>
    <name type="synonym">Marijuana</name>
    <dbReference type="NCBI Taxonomy" id="3483"/>
    <lineage>
        <taxon>Eukaryota</taxon>
        <taxon>Viridiplantae</taxon>
        <taxon>Streptophyta</taxon>
        <taxon>Embryophyta</taxon>
        <taxon>Tracheophyta</taxon>
        <taxon>Spermatophyta</taxon>
        <taxon>Magnoliopsida</taxon>
        <taxon>eudicotyledons</taxon>
        <taxon>Gunneridae</taxon>
        <taxon>Pentapetalae</taxon>
        <taxon>rosids</taxon>
        <taxon>fabids</taxon>
        <taxon>Rosales</taxon>
        <taxon>Cannabaceae</taxon>
        <taxon>Cannabis</taxon>
    </lineage>
</organism>
<dbReference type="InterPro" id="IPR002110">
    <property type="entry name" value="Ankyrin_rpt"/>
</dbReference>
<evidence type="ECO:0000256" key="5">
    <source>
        <dbReference type="ARBA" id="ARBA00023043"/>
    </source>
</evidence>
<feature type="repeat" description="ANK" evidence="7">
    <location>
        <begin position="105"/>
        <end position="137"/>
    </location>
</feature>
<feature type="domain" description="PGG" evidence="9">
    <location>
        <begin position="415"/>
        <end position="450"/>
    </location>
</feature>
<dbReference type="AlphaFoldDB" id="A0A7J6G4P6"/>
<feature type="region of interest" description="Disordered" evidence="8">
    <location>
        <begin position="387"/>
        <end position="411"/>
    </location>
</feature>
<gene>
    <name evidence="10" type="ORF">G4B88_004570</name>
</gene>
<dbReference type="PROSITE" id="PS50088">
    <property type="entry name" value="ANK_REPEAT"/>
    <property type="match status" value="3"/>
</dbReference>
<dbReference type="PANTHER" id="PTHR24186">
    <property type="entry name" value="PROTEIN PHOSPHATASE 1 REGULATORY SUBUNIT"/>
    <property type="match status" value="1"/>
</dbReference>
<dbReference type="GO" id="GO:0005886">
    <property type="term" value="C:plasma membrane"/>
    <property type="evidence" value="ECO:0007669"/>
    <property type="project" value="TreeGrafter"/>
</dbReference>
<dbReference type="SMART" id="SM00248">
    <property type="entry name" value="ANK"/>
    <property type="match status" value="8"/>
</dbReference>
<keyword evidence="11" id="KW-1185">Reference proteome</keyword>
<keyword evidence="2" id="KW-0812">Transmembrane</keyword>
<evidence type="ECO:0000256" key="7">
    <source>
        <dbReference type="PROSITE-ProRule" id="PRU00023"/>
    </source>
</evidence>
<evidence type="ECO:0000313" key="11">
    <source>
        <dbReference type="Proteomes" id="UP000583929"/>
    </source>
</evidence>
<evidence type="ECO:0000256" key="6">
    <source>
        <dbReference type="ARBA" id="ARBA00023136"/>
    </source>
</evidence>
<sequence>MKIWIKESNDMESISIEDGECSNQEKILNFLNAVKAGNIDQIRNLLSSSSSSSSSLALIETNNEDNGDTPLHVAVMIGNFKVVKLILDHMNINIIRDLLQKPNKKNNTVLHEAVKNGNFDIVKLLLEKDSSSVYSNNEEGESPLFLAIDRELYEIASHILSKIKYVEGILSEEKGSWSGRNGLNVMHAAIIRNKGHGMIEKLLKVYGNDILEGKDEHGWTPLHYAAHFDEFGLVNLFLSKHSLICCVQDNEGMSPLHIAAKNGSLKVLHSLKNGSGLYSYKMFELLDKNNRTALHVAVESKNESFVERMLCFEETKYIINWKDKDGNTCFHLAALTKSHGMVSTFFNYDIHHRVLDRAAKPTWLMTTVLPKDLCWFKTSLESVHDLNGSDDNKLVPKEKEGLVSPESKQQRSNREIMSANLIVATIIASITYAAGIQNPGGYDDEGMANLADFVCSTVPVKDFENQSPSFS</sequence>
<evidence type="ECO:0000256" key="1">
    <source>
        <dbReference type="ARBA" id="ARBA00004141"/>
    </source>
</evidence>
<dbReference type="Proteomes" id="UP000583929">
    <property type="component" value="Unassembled WGS sequence"/>
</dbReference>
<proteinExistence type="predicted"/>
<protein>
    <recommendedName>
        <fullName evidence="9">PGG domain-containing protein</fullName>
    </recommendedName>
</protein>
<evidence type="ECO:0000259" key="9">
    <source>
        <dbReference type="Pfam" id="PF13962"/>
    </source>
</evidence>
<dbReference type="PANTHER" id="PTHR24186:SF50">
    <property type="entry name" value="ANKYRIN REPEAT-CONTAINING PROTEIN ITN1-LIKE ISOFORM X1"/>
    <property type="match status" value="1"/>
</dbReference>
<keyword evidence="5 7" id="KW-0040">ANK repeat</keyword>
<dbReference type="SUPFAM" id="SSF48403">
    <property type="entry name" value="Ankyrin repeat"/>
    <property type="match status" value="1"/>
</dbReference>
<evidence type="ECO:0000256" key="8">
    <source>
        <dbReference type="SAM" id="MobiDB-lite"/>
    </source>
</evidence>
<evidence type="ECO:0000256" key="4">
    <source>
        <dbReference type="ARBA" id="ARBA00022989"/>
    </source>
</evidence>
<reference evidence="10 11" key="1">
    <citation type="journal article" date="2020" name="bioRxiv">
        <title>Sequence and annotation of 42 cannabis genomes reveals extensive copy number variation in cannabinoid synthesis and pathogen resistance genes.</title>
        <authorList>
            <person name="Mckernan K.J."/>
            <person name="Helbert Y."/>
            <person name="Kane L.T."/>
            <person name="Ebling H."/>
            <person name="Zhang L."/>
            <person name="Liu B."/>
            <person name="Eaton Z."/>
            <person name="Mclaughlin S."/>
            <person name="Kingan S."/>
            <person name="Baybayan P."/>
            <person name="Concepcion G."/>
            <person name="Jordan M."/>
            <person name="Riva A."/>
            <person name="Barbazuk W."/>
            <person name="Harkins T."/>
        </authorList>
    </citation>
    <scope>NUCLEOTIDE SEQUENCE [LARGE SCALE GENOMIC DNA]</scope>
    <source>
        <strain evidence="11">cv. Jamaican Lion 4</strain>
        <tissue evidence="10">Leaf</tissue>
    </source>
</reference>
<evidence type="ECO:0000313" key="10">
    <source>
        <dbReference type="EMBL" id="KAF4377963.1"/>
    </source>
</evidence>
<dbReference type="InterPro" id="IPR036770">
    <property type="entry name" value="Ankyrin_rpt-contain_sf"/>
</dbReference>
<feature type="repeat" description="ANK" evidence="7">
    <location>
        <begin position="251"/>
        <end position="271"/>
    </location>
</feature>
<evidence type="ECO:0000256" key="2">
    <source>
        <dbReference type="ARBA" id="ARBA00022692"/>
    </source>
</evidence>
<comment type="subcellular location">
    <subcellularLocation>
        <location evidence="1">Membrane</location>
        <topology evidence="1">Multi-pass membrane protein</topology>
    </subcellularLocation>
</comment>
<name>A0A7J6G4P6_CANSA</name>
<dbReference type="PROSITE" id="PS50297">
    <property type="entry name" value="ANK_REP_REGION"/>
    <property type="match status" value="3"/>
</dbReference>
<keyword evidence="6" id="KW-0472">Membrane</keyword>
<dbReference type="EMBL" id="JAATIQ010000140">
    <property type="protein sequence ID" value="KAF4377963.1"/>
    <property type="molecule type" value="Genomic_DNA"/>
</dbReference>
<feature type="compositionally biased region" description="Basic and acidic residues" evidence="8">
    <location>
        <begin position="390"/>
        <end position="401"/>
    </location>
</feature>
<keyword evidence="4" id="KW-1133">Transmembrane helix</keyword>
<evidence type="ECO:0000256" key="3">
    <source>
        <dbReference type="ARBA" id="ARBA00022737"/>
    </source>
</evidence>
<dbReference type="Gene3D" id="1.25.40.20">
    <property type="entry name" value="Ankyrin repeat-containing domain"/>
    <property type="match status" value="3"/>
</dbReference>
<feature type="repeat" description="ANK" evidence="7">
    <location>
        <begin position="66"/>
        <end position="89"/>
    </location>
</feature>
<dbReference type="InterPro" id="IPR026961">
    <property type="entry name" value="PGG_dom"/>
</dbReference>
<dbReference type="Pfam" id="PF12796">
    <property type="entry name" value="Ank_2"/>
    <property type="match status" value="3"/>
</dbReference>